<dbReference type="Pfam" id="PF13557">
    <property type="entry name" value="Phenol_MetA_deg"/>
    <property type="match status" value="1"/>
</dbReference>
<dbReference type="OrthoDB" id="191143at2"/>
<dbReference type="AlphaFoldDB" id="A0A089WNZ6"/>
<dbReference type="Proteomes" id="UP000029493">
    <property type="component" value="Chromosome"/>
</dbReference>
<sequence>MKIIRIVPLLATLPWAHSQAIEVAPGDYEPLPAGADAVALYYQHAERKALYADGDRVSDNARLKSDVGILRYIHAVGLAENLVWEPQVLLPFGYLNASGDVGALGDTHGIGDPILAAPLKWTLPTTHGDIFSLAPYLFVPVGSYDKDDALNLGENRWRATLQAAYIHRFTPRLALDTVAEASWVSSNNDFGPAGVKLEEDTRYEYQMALRYALTEKTSVALGGGYVTGAATTVDGVDQHNRLSTSYGRLTVSHFIEPTLQVQAQLGQDFEVEEGFKERARLNLRILKVF</sequence>
<dbReference type="RefSeq" id="WP_038412901.1">
    <property type="nucleotide sequence ID" value="NZ_CP009455.1"/>
</dbReference>
<organism evidence="1 2">
    <name type="scientific">Pseudomonas cremoricolorata</name>
    <dbReference type="NCBI Taxonomy" id="157783"/>
    <lineage>
        <taxon>Bacteria</taxon>
        <taxon>Pseudomonadati</taxon>
        <taxon>Pseudomonadota</taxon>
        <taxon>Gammaproteobacteria</taxon>
        <taxon>Pseudomonadales</taxon>
        <taxon>Pseudomonadaceae</taxon>
        <taxon>Pseudomonas</taxon>
    </lineage>
</organism>
<dbReference type="InterPro" id="IPR025737">
    <property type="entry name" value="FApF"/>
</dbReference>
<protein>
    <submittedName>
        <fullName evidence="1">Phenol degradation protein meta</fullName>
    </submittedName>
</protein>
<evidence type="ECO:0000313" key="2">
    <source>
        <dbReference type="Proteomes" id="UP000029493"/>
    </source>
</evidence>
<dbReference type="EMBL" id="CP009455">
    <property type="protein sequence ID" value="AIR90296.1"/>
    <property type="molecule type" value="Genomic_DNA"/>
</dbReference>
<gene>
    <name evidence="1" type="ORF">LK03_13750</name>
</gene>
<name>A0A089WNZ6_9PSED</name>
<dbReference type="eggNOG" id="COG4313">
    <property type="taxonomic scope" value="Bacteria"/>
</dbReference>
<reference evidence="1 2" key="1">
    <citation type="submission" date="2014-09" db="EMBL/GenBank/DDBJ databases">
        <authorList>
            <person name="Chan K.-G."/>
        </authorList>
    </citation>
    <scope>NUCLEOTIDE SEQUENCE [LARGE SCALE GENOMIC DNA]</scope>
    <source>
        <strain evidence="1 2">ND07</strain>
    </source>
</reference>
<keyword evidence="2" id="KW-1185">Reference proteome</keyword>
<dbReference type="KEGG" id="psw:LK03_13750"/>
<accession>A0A089WNZ6</accession>
<dbReference type="STRING" id="157783.LK03_13750"/>
<evidence type="ECO:0000313" key="1">
    <source>
        <dbReference type="EMBL" id="AIR90296.1"/>
    </source>
</evidence>
<proteinExistence type="predicted"/>